<evidence type="ECO:0000256" key="1">
    <source>
        <dbReference type="SAM" id="MobiDB-lite"/>
    </source>
</evidence>
<feature type="compositionally biased region" description="Low complexity" evidence="1">
    <location>
        <begin position="47"/>
        <end position="70"/>
    </location>
</feature>
<keyword evidence="3" id="KW-1185">Reference proteome</keyword>
<sequence length="116" mass="12325">MLEVALRPVKETEEKEVLLKTNLTGRQSPSFKLSFSGATKANLTSQSTASSLPGSPTSPGSPGSVSKSTPQTTAITTKGGLVGLVDYPDDDEEEEDDDEEEKEETLPLAKKQRLGS</sequence>
<dbReference type="AlphaFoldDB" id="A0AAD1TJF0"/>
<accession>A0AAD1TJF0</accession>
<gene>
    <name evidence="2" type="ORF">PECUL_23A061702</name>
</gene>
<evidence type="ECO:0000313" key="3">
    <source>
        <dbReference type="Proteomes" id="UP001295444"/>
    </source>
</evidence>
<feature type="region of interest" description="Disordered" evidence="1">
    <location>
        <begin position="40"/>
        <end position="116"/>
    </location>
</feature>
<dbReference type="Proteomes" id="UP001295444">
    <property type="component" value="Chromosome 13"/>
</dbReference>
<protein>
    <submittedName>
        <fullName evidence="2">Uncharacterized protein</fullName>
    </submittedName>
</protein>
<dbReference type="EMBL" id="OW240924">
    <property type="protein sequence ID" value="CAH2327634.1"/>
    <property type="molecule type" value="Genomic_DNA"/>
</dbReference>
<name>A0AAD1TJF0_PELCU</name>
<organism evidence="2 3">
    <name type="scientific">Pelobates cultripes</name>
    <name type="common">Western spadefoot toad</name>
    <dbReference type="NCBI Taxonomy" id="61616"/>
    <lineage>
        <taxon>Eukaryota</taxon>
        <taxon>Metazoa</taxon>
        <taxon>Chordata</taxon>
        <taxon>Craniata</taxon>
        <taxon>Vertebrata</taxon>
        <taxon>Euteleostomi</taxon>
        <taxon>Amphibia</taxon>
        <taxon>Batrachia</taxon>
        <taxon>Anura</taxon>
        <taxon>Pelobatoidea</taxon>
        <taxon>Pelobatidae</taxon>
        <taxon>Pelobates</taxon>
    </lineage>
</organism>
<feature type="compositionally biased region" description="Acidic residues" evidence="1">
    <location>
        <begin position="87"/>
        <end position="103"/>
    </location>
</feature>
<evidence type="ECO:0000313" key="2">
    <source>
        <dbReference type="EMBL" id="CAH2327634.1"/>
    </source>
</evidence>
<proteinExistence type="predicted"/>
<reference evidence="2" key="1">
    <citation type="submission" date="2022-03" db="EMBL/GenBank/DDBJ databases">
        <authorList>
            <person name="Alioto T."/>
            <person name="Alioto T."/>
            <person name="Gomez Garrido J."/>
        </authorList>
    </citation>
    <scope>NUCLEOTIDE SEQUENCE</scope>
</reference>